<protein>
    <recommendedName>
        <fullName evidence="7">GON-4-like protein</fullName>
    </recommendedName>
</protein>
<evidence type="ECO:0000313" key="5">
    <source>
        <dbReference type="EMBL" id="KPJ19694.1"/>
    </source>
</evidence>
<evidence type="ECO:0000256" key="2">
    <source>
        <dbReference type="ARBA" id="ARBA00023163"/>
    </source>
</evidence>
<dbReference type="STRING" id="76193.A0A0N1PJU4"/>
<dbReference type="AlphaFoldDB" id="A0A0N1PJU4"/>
<dbReference type="InterPro" id="IPR052435">
    <property type="entry name" value="YY1-Transcr_Regul"/>
</dbReference>
<gene>
    <name evidence="5" type="ORF">RR48_00797</name>
</gene>
<evidence type="ECO:0000256" key="4">
    <source>
        <dbReference type="SAM" id="MobiDB-lite"/>
    </source>
</evidence>
<dbReference type="GO" id="GO:0006355">
    <property type="term" value="P:regulation of DNA-templated transcription"/>
    <property type="evidence" value="ECO:0007669"/>
    <property type="project" value="TreeGrafter"/>
</dbReference>
<evidence type="ECO:0000256" key="3">
    <source>
        <dbReference type="ARBA" id="ARBA00023242"/>
    </source>
</evidence>
<reference evidence="5 6" key="1">
    <citation type="journal article" date="2015" name="Nat. Commun.">
        <title>Outbred genome sequencing and CRISPR/Cas9 gene editing in butterflies.</title>
        <authorList>
            <person name="Li X."/>
            <person name="Fan D."/>
            <person name="Zhang W."/>
            <person name="Liu G."/>
            <person name="Zhang L."/>
            <person name="Zhao L."/>
            <person name="Fang X."/>
            <person name="Chen L."/>
            <person name="Dong Y."/>
            <person name="Chen Y."/>
            <person name="Ding Y."/>
            <person name="Zhao R."/>
            <person name="Feng M."/>
            <person name="Zhu Y."/>
            <person name="Feng Y."/>
            <person name="Jiang X."/>
            <person name="Zhu D."/>
            <person name="Xiang H."/>
            <person name="Feng X."/>
            <person name="Li S."/>
            <person name="Wang J."/>
            <person name="Zhang G."/>
            <person name="Kronforst M.R."/>
            <person name="Wang W."/>
        </authorList>
    </citation>
    <scope>NUCLEOTIDE SEQUENCE [LARGE SCALE GENOMIC DNA]</scope>
    <source>
        <strain evidence="5">Ya'a_city_454_Pm</strain>
        <tissue evidence="5">Whole body</tissue>
    </source>
</reference>
<dbReference type="Proteomes" id="UP000053240">
    <property type="component" value="Unassembled WGS sequence"/>
</dbReference>
<keyword evidence="3" id="KW-0539">Nucleus</keyword>
<evidence type="ECO:0000256" key="1">
    <source>
        <dbReference type="ARBA" id="ARBA00023015"/>
    </source>
</evidence>
<evidence type="ECO:0000313" key="6">
    <source>
        <dbReference type="Proteomes" id="UP000053240"/>
    </source>
</evidence>
<dbReference type="InParanoid" id="A0A0N1PJU4"/>
<dbReference type="GO" id="GO:0003712">
    <property type="term" value="F:transcription coregulator activity"/>
    <property type="evidence" value="ECO:0007669"/>
    <property type="project" value="TreeGrafter"/>
</dbReference>
<sequence length="250" mass="28096">MESSSDVDSLPRTPATPKSQSLVSPKVVKDGPFKVPQNKVTPTRRKLNLEEEATIALRTRSKLSLSATPIEHIESSFIPPDDVPTVDVDDPVWNEFLEECLNPASALVKNEDDDDADPEYNVAADPDIHDDEEEVLDNSIIKISKKELNDLMTELFNIMPEPSTEELASLFVSRNRSASCSLHIGDFHDTLKDVVANSCVFLYPHLLPPMMYRPDSLKRFKFLPPEDRSEINVLDCIIISAIYKTNERSD</sequence>
<keyword evidence="2" id="KW-0804">Transcription</keyword>
<organism evidence="5 6">
    <name type="scientific">Papilio machaon</name>
    <name type="common">Old World swallowtail butterfly</name>
    <dbReference type="NCBI Taxonomy" id="76193"/>
    <lineage>
        <taxon>Eukaryota</taxon>
        <taxon>Metazoa</taxon>
        <taxon>Ecdysozoa</taxon>
        <taxon>Arthropoda</taxon>
        <taxon>Hexapoda</taxon>
        <taxon>Insecta</taxon>
        <taxon>Pterygota</taxon>
        <taxon>Neoptera</taxon>
        <taxon>Endopterygota</taxon>
        <taxon>Lepidoptera</taxon>
        <taxon>Glossata</taxon>
        <taxon>Ditrysia</taxon>
        <taxon>Papilionoidea</taxon>
        <taxon>Papilionidae</taxon>
        <taxon>Papilioninae</taxon>
        <taxon>Papilio</taxon>
    </lineage>
</organism>
<dbReference type="PANTHER" id="PTHR16088">
    <property type="entry name" value="YY1 ASSOCIATED PROTEIN-RELATED"/>
    <property type="match status" value="1"/>
</dbReference>
<dbReference type="EMBL" id="KQ459858">
    <property type="protein sequence ID" value="KPJ19694.1"/>
    <property type="molecule type" value="Genomic_DNA"/>
</dbReference>
<feature type="region of interest" description="Disordered" evidence="4">
    <location>
        <begin position="1"/>
        <end position="41"/>
    </location>
</feature>
<accession>A0A0N1PJU4</accession>
<proteinExistence type="predicted"/>
<name>A0A0N1PJU4_PAPMA</name>
<dbReference type="GO" id="GO:0005634">
    <property type="term" value="C:nucleus"/>
    <property type="evidence" value="ECO:0007669"/>
    <property type="project" value="TreeGrafter"/>
</dbReference>
<dbReference type="PANTHER" id="PTHR16088:SF3">
    <property type="entry name" value="GON-4-LIKE PROTEIN"/>
    <property type="match status" value="1"/>
</dbReference>
<keyword evidence="1" id="KW-0805">Transcription regulation</keyword>
<evidence type="ECO:0008006" key="7">
    <source>
        <dbReference type="Google" id="ProtNLM"/>
    </source>
</evidence>
<keyword evidence="6" id="KW-1185">Reference proteome</keyword>